<organism evidence="2 3">
    <name type="scientific">Banduia mediterranea</name>
    <dbReference type="NCBI Taxonomy" id="3075609"/>
    <lineage>
        <taxon>Bacteria</taxon>
        <taxon>Pseudomonadati</taxon>
        <taxon>Pseudomonadota</taxon>
        <taxon>Gammaproteobacteria</taxon>
        <taxon>Nevskiales</taxon>
        <taxon>Algiphilaceae</taxon>
        <taxon>Banduia</taxon>
    </lineage>
</organism>
<keyword evidence="1" id="KW-0472">Membrane</keyword>
<evidence type="ECO:0000313" key="2">
    <source>
        <dbReference type="EMBL" id="MDT0498074.1"/>
    </source>
</evidence>
<protein>
    <submittedName>
        <fullName evidence="2">Uncharacterized protein</fullName>
    </submittedName>
</protein>
<gene>
    <name evidence="2" type="ORF">RM530_11970</name>
</gene>
<proteinExistence type="predicted"/>
<feature type="transmembrane region" description="Helical" evidence="1">
    <location>
        <begin position="87"/>
        <end position="106"/>
    </location>
</feature>
<feature type="transmembrane region" description="Helical" evidence="1">
    <location>
        <begin position="118"/>
        <end position="137"/>
    </location>
</feature>
<comment type="caution">
    <text evidence="2">The sequence shown here is derived from an EMBL/GenBank/DDBJ whole genome shotgun (WGS) entry which is preliminary data.</text>
</comment>
<feature type="transmembrane region" description="Helical" evidence="1">
    <location>
        <begin position="51"/>
        <end position="75"/>
    </location>
</feature>
<dbReference type="RefSeq" id="WP_311365463.1">
    <property type="nucleotide sequence ID" value="NZ_JAVRIC010000016.1"/>
</dbReference>
<keyword evidence="3" id="KW-1185">Reference proteome</keyword>
<accession>A0ABU2WKD3</accession>
<name>A0ABU2WKD3_9GAMM</name>
<dbReference type="EMBL" id="JAVRIC010000016">
    <property type="protein sequence ID" value="MDT0498074.1"/>
    <property type="molecule type" value="Genomic_DNA"/>
</dbReference>
<reference evidence="2 3" key="1">
    <citation type="submission" date="2023-09" db="EMBL/GenBank/DDBJ databases">
        <authorList>
            <person name="Rey-Velasco X."/>
        </authorList>
    </citation>
    <scope>NUCLEOTIDE SEQUENCE [LARGE SCALE GENOMIC DNA]</scope>
    <source>
        <strain evidence="2 3">W345</strain>
    </source>
</reference>
<sequence>MVFFVFNKFRKMPWPLLLFSVTPVVVTAMFSVGAAMPGFRVVVFGNIVSRNIWWMAGGGLLTLMGFLIFIIPLWMLVLRKPFARSSLMAAWLAFSVVSYFIIPTIAEHVGESAFMGRMTVSLPIAVVGLILGAYLALSKDVLMFVSGKSDL</sequence>
<evidence type="ECO:0000256" key="1">
    <source>
        <dbReference type="SAM" id="Phobius"/>
    </source>
</evidence>
<dbReference type="Proteomes" id="UP001254608">
    <property type="component" value="Unassembled WGS sequence"/>
</dbReference>
<keyword evidence="1" id="KW-1133">Transmembrane helix</keyword>
<keyword evidence="1" id="KW-0812">Transmembrane</keyword>
<evidence type="ECO:0000313" key="3">
    <source>
        <dbReference type="Proteomes" id="UP001254608"/>
    </source>
</evidence>